<reference evidence="2" key="1">
    <citation type="submission" date="2021-01" db="UniProtKB">
        <authorList>
            <consortium name="EnsemblMetazoa"/>
        </authorList>
    </citation>
    <scope>IDENTIFICATION</scope>
</reference>
<sequence length="576" mass="67051">MYKQKREKFKRRTVVDEIKAILQQYPDDGQIFKEIIQNAEDARASEIVFVFDKNVDQDADLHFSEEKLRRYQIPSLYAYNNASFTPADWDGVISLGISGKTKQALKVGRFGLGFKSVFHLTDLPCVASDSTFAYLDPMKETFKEEVEVLDFDEPTDSDADFHDFKSFQRLGEKFWRNENGVEGTLFRLPLRLKASNLSSVIYDEERINALLERFKEEAHTTMIFLKHVKSIKIYTIENGSTVMKEVYSAKLTEHSQEYQSLKVDFVEQINRLVDEEQDFATIKQLRHFLEIEVESLDEDEEEEEQIYEYAVCERYGYEGTNEDFISLMYDEELSYVPLVAIAYPINQDLDEGGHVFCTLPLPLHCRKMTGMPVHVNGFFALGQDRKDLKWKSLSTQGSSNDKTVNWNVYLLTELIPIVYSDLFDFLKTLEIEIDVLYKAWPDQNEIDSKWRPILDLFHALMREKDFIYVGFQDTWYKTQNVRFIKTDEMTGDELSAVEELLVSTNIPFAIAPQAITDRLPCHWINSYEVNRLIIGYSIFIRLPMGTRCNILSYSVKNEDDLKLLINQKIFPISNGN</sequence>
<dbReference type="OrthoDB" id="5982870at2759"/>
<dbReference type="GO" id="GO:0030544">
    <property type="term" value="F:Hsp70 protein binding"/>
    <property type="evidence" value="ECO:0007669"/>
    <property type="project" value="TreeGrafter"/>
</dbReference>
<evidence type="ECO:0000259" key="1">
    <source>
        <dbReference type="Pfam" id="PF25794"/>
    </source>
</evidence>
<dbReference type="PANTHER" id="PTHR15600:SF42">
    <property type="entry name" value="SACSIN"/>
    <property type="match status" value="1"/>
</dbReference>
<dbReference type="InterPro" id="IPR036890">
    <property type="entry name" value="HATPase_C_sf"/>
</dbReference>
<organism evidence="2 3">
    <name type="scientific">Clytia hemisphaerica</name>
    <dbReference type="NCBI Taxonomy" id="252671"/>
    <lineage>
        <taxon>Eukaryota</taxon>
        <taxon>Metazoa</taxon>
        <taxon>Cnidaria</taxon>
        <taxon>Hydrozoa</taxon>
        <taxon>Hydroidolina</taxon>
        <taxon>Leptothecata</taxon>
        <taxon>Obeliida</taxon>
        <taxon>Clytiidae</taxon>
        <taxon>Clytia</taxon>
    </lineage>
</organism>
<dbReference type="InterPro" id="IPR052972">
    <property type="entry name" value="Sacsin_chaperone_reg"/>
</dbReference>
<accession>A0A7M5V2H4</accession>
<protein>
    <recommendedName>
        <fullName evidence="1">Sacsin/Nov domain-containing protein</fullName>
    </recommendedName>
</protein>
<keyword evidence="3" id="KW-1185">Reference proteome</keyword>
<dbReference type="PANTHER" id="PTHR15600">
    <property type="entry name" value="SACSIN"/>
    <property type="match status" value="1"/>
</dbReference>
<evidence type="ECO:0000313" key="3">
    <source>
        <dbReference type="Proteomes" id="UP000594262"/>
    </source>
</evidence>
<feature type="domain" description="Sacsin/Nov" evidence="1">
    <location>
        <begin position="13"/>
        <end position="247"/>
    </location>
</feature>
<evidence type="ECO:0000313" key="2">
    <source>
        <dbReference type="EnsemblMetazoa" id="CLYHEMP002355.1"/>
    </source>
</evidence>
<dbReference type="SUPFAM" id="SSF55874">
    <property type="entry name" value="ATPase domain of HSP90 chaperone/DNA topoisomerase II/histidine kinase"/>
    <property type="match status" value="1"/>
</dbReference>
<dbReference type="Pfam" id="PF25794">
    <property type="entry name" value="SACS"/>
    <property type="match status" value="1"/>
</dbReference>
<dbReference type="InterPro" id="IPR058210">
    <property type="entry name" value="SACS/Nov_dom"/>
</dbReference>
<dbReference type="Proteomes" id="UP000594262">
    <property type="component" value="Unplaced"/>
</dbReference>
<dbReference type="AlphaFoldDB" id="A0A7M5V2H4"/>
<proteinExistence type="predicted"/>
<name>A0A7M5V2H4_9CNID</name>
<dbReference type="EnsemblMetazoa" id="CLYHEMT002355.1">
    <property type="protein sequence ID" value="CLYHEMP002355.1"/>
    <property type="gene ID" value="CLYHEMG002355"/>
</dbReference>
<dbReference type="NCBIfam" id="NF047352">
    <property type="entry name" value="P_loop_sacsin"/>
    <property type="match status" value="1"/>
</dbReference>